<organism evidence="1 2">
    <name type="scientific">Catharanthus roseus</name>
    <name type="common">Madagascar periwinkle</name>
    <name type="synonym">Vinca rosea</name>
    <dbReference type="NCBI Taxonomy" id="4058"/>
    <lineage>
        <taxon>Eukaryota</taxon>
        <taxon>Viridiplantae</taxon>
        <taxon>Streptophyta</taxon>
        <taxon>Embryophyta</taxon>
        <taxon>Tracheophyta</taxon>
        <taxon>Spermatophyta</taxon>
        <taxon>Magnoliopsida</taxon>
        <taxon>eudicotyledons</taxon>
        <taxon>Gunneridae</taxon>
        <taxon>Pentapetalae</taxon>
        <taxon>asterids</taxon>
        <taxon>lamiids</taxon>
        <taxon>Gentianales</taxon>
        <taxon>Apocynaceae</taxon>
        <taxon>Rauvolfioideae</taxon>
        <taxon>Vinceae</taxon>
        <taxon>Catharanthinae</taxon>
        <taxon>Catharanthus</taxon>
    </lineage>
</organism>
<protein>
    <submittedName>
        <fullName evidence="1">Uncharacterized protein</fullName>
    </submittedName>
</protein>
<keyword evidence="2" id="KW-1185">Reference proteome</keyword>
<comment type="caution">
    <text evidence="1">The sequence shown here is derived from an EMBL/GenBank/DDBJ whole genome shotgun (WGS) entry which is preliminary data.</text>
</comment>
<proteinExistence type="predicted"/>
<sequence>MESYTPLLERTRVPQPSLQKFAVISIFEKLRSAPPRLGLDSDPGRNAITYCINSTSPAVVDQSVRELCRLVKDSQMDISRGLLELQSALEASDPRFVTLFVKALGYLVKLGFQKNPSSFRFQSADTHPYVKILSCQTEAHSELVQQVITFVVQNKHLGMEEVCEFLRPFLNYSIIRMPASATFHSFVRNLVSSMASVCCSFPTEAIPVIKLLMGRVKYFPCQKAEDIMVLFDLIQCTLDAYVVVLRQLGANRLLVREIQLCGVELLEAIFYLPYDLLVQLGEVENVLEMARHLLVAQKEIGLSYISEFSAVILSLFITISKSKVEHEQLTIMKVLLLLLEWKRESGQKISSAVNGLNEELLFIFPVLNILSSPCKLVKRAAVAILSFLEKMSKDLLFSSEKGCSVEGKFSAVSKPECILHRFLLHSWFEEQSSLSGSSYLNLASTEDNIKENGHNTSRPSTSLLRHYCLQILGKMKSSLPLSQTEEMFSEEISFGVSSVATVFLMNQKLRNSSLDLLAAIGNMKPELGVALLLVILFYNHTFSVNNNLMDSLGILLKLLSAIPSLASHPAMVPLVIQTVLPMLHKDAKVVLYATAIRLLCKTWEMNDRVFGSIQGVLLPAKFDEFSSDQDICISMAASVRDVCRINPDRGVDLILSVAACVENEDPLVKSLGLQSLAHLCEADVIDFYTAWDVIAKHVLDYRMNAVLAYSLCLLLRWGALDAEVYTEAAMNIVQILWEVGTCKAANHASLWEKARASAFLALSQFEVEHIMRSIPNFKDVNMELLISETNAKVLGAIEGFEATVMNYEHINRRRLMKQKKVPRNKIEKLLDIFPQIMFPRGNKSRVGELPGAALFCLSVAPMDMNKGGVSKGIAEVNLEFEDAFLEIASSLKLLRNLLIALISCQSWKSFMRRWMKVQLMLLDIGAHRLDKTSKAATYILKSICRIAEECIPSCAENCALAIGAFCLVLPLPAHAVKFAASEFLLGWLFQYEHEYRQWSAAISLGLISSCLHVTDHKQKHDIINALLEVAFKSKSTLLKGACGVGLGFSCQDLLRRIDSDEKSPLEKGTFRDLEVELLRKIIGGLSLMIGQFTQSSDDILLKLPSSIPRGKDDTSDKLIPIDLMLKSSVDMEEDIWGVTGLMLGLASSVSALYRAGAHDAVLIIKDWLFSHIPCINPLVKKLDITDRHEMILSTSSCLVLPIVVAFCQRAELIEDAEIHRLVSGSTELISELVAVENSGAFHQNLLMASCIGSGNLLSSILNGGLYSLKVDSIKSMLAVFKKSYSTPHPSFVHLGGMFGVVNALGADAGILVQYITSTKSDITSIQKQESSHVMGHLLSNPTLELEVASLVQEIFLIAQNSDDHQLREFAAWAFSFLRHSVWLRPLENEENTSEKDLVGSKPVPQNIPEDSMVFKLSLWLMHLNPEVGTVAHINTVRSVLRCLSHASRLPTLDWGAIIRRCMRYEDQVAKLFAADSSIKKGVLREECLIFSLRFGNQFDSLLSFIDELSDLSRFRTLELNLQSCICLHLADLMKIFSNFRIAKLFDDMSDFFSWLTSSDSHTPEERSLLRVSCWKGLYLSLDSFPLDMQYYVPNIENCIKVLFHLLPGGGTYHQGISLEWSEALRCLGKARKGWLLDFLQGSEMNFGQESIHYLEVVKKMEAKARLVRIGSIPLEELGKLKAHMLNSRSEVVWKVLVEVAITLQHAEESVKRQWLLDTVQISCVTNYPSTALQFLGLLSGNCSKYMPLLFADRNTVLSDLPVTLTSLLLDSSWGGVVVEQVVSFLWQLTERIYEWTRSLQYGENMSSSNQSIDKSEKDKAVFLLQVTHHACVCLKNHLPQEKQLRLANMVVPW</sequence>
<dbReference type="Proteomes" id="UP001060085">
    <property type="component" value="Linkage Group LG04"/>
</dbReference>
<gene>
    <name evidence="1" type="ORF">M9H77_15345</name>
</gene>
<dbReference type="EMBL" id="CM044704">
    <property type="protein sequence ID" value="KAI5665492.1"/>
    <property type="molecule type" value="Genomic_DNA"/>
</dbReference>
<reference evidence="2" key="1">
    <citation type="journal article" date="2023" name="Nat. Plants">
        <title>Single-cell RNA sequencing provides a high-resolution roadmap for understanding the multicellular compartmentation of specialized metabolism.</title>
        <authorList>
            <person name="Sun S."/>
            <person name="Shen X."/>
            <person name="Li Y."/>
            <person name="Li Y."/>
            <person name="Wang S."/>
            <person name="Li R."/>
            <person name="Zhang H."/>
            <person name="Shen G."/>
            <person name="Guo B."/>
            <person name="Wei J."/>
            <person name="Xu J."/>
            <person name="St-Pierre B."/>
            <person name="Chen S."/>
            <person name="Sun C."/>
        </authorList>
    </citation>
    <scope>NUCLEOTIDE SEQUENCE [LARGE SCALE GENOMIC DNA]</scope>
</reference>
<name>A0ACC0AZU8_CATRO</name>
<evidence type="ECO:0000313" key="1">
    <source>
        <dbReference type="EMBL" id="KAI5665492.1"/>
    </source>
</evidence>
<evidence type="ECO:0000313" key="2">
    <source>
        <dbReference type="Proteomes" id="UP001060085"/>
    </source>
</evidence>
<accession>A0ACC0AZU8</accession>